<evidence type="ECO:0000256" key="7">
    <source>
        <dbReference type="ARBA" id="ARBA00023002"/>
    </source>
</evidence>
<dbReference type="Pfam" id="PF01756">
    <property type="entry name" value="ACOX"/>
    <property type="match status" value="1"/>
</dbReference>
<dbReference type="GO" id="GO:0003997">
    <property type="term" value="F:acyl-CoA oxidase activity"/>
    <property type="evidence" value="ECO:0007669"/>
    <property type="project" value="InterPro"/>
</dbReference>
<feature type="domain" description="Acyl-CoA oxidase C-alpha1" evidence="11">
    <location>
        <begin position="19"/>
        <end position="68"/>
    </location>
</feature>
<dbReference type="GO" id="GO:0071949">
    <property type="term" value="F:FAD binding"/>
    <property type="evidence" value="ECO:0007669"/>
    <property type="project" value="InterPro"/>
</dbReference>
<dbReference type="AlphaFoldDB" id="A0A3R7B794"/>
<dbReference type="VEuPathDB" id="FungiDB:H257_15217"/>
<comment type="caution">
    <text evidence="12">The sequence shown here is derived from an EMBL/GenBank/DDBJ whole genome shotgun (WGS) entry which is preliminary data.</text>
</comment>
<dbReference type="InterPro" id="IPR012258">
    <property type="entry name" value="Acyl-CoA_oxidase"/>
</dbReference>
<dbReference type="Gene3D" id="1.20.140.10">
    <property type="entry name" value="Butyryl-CoA Dehydrogenase, subunit A, domain 3"/>
    <property type="match status" value="2"/>
</dbReference>
<dbReference type="InterPro" id="IPR002655">
    <property type="entry name" value="Acyl-CoA_oxidase_C"/>
</dbReference>
<comment type="cofactor">
    <cofactor evidence="1">
        <name>FAD</name>
        <dbReference type="ChEBI" id="CHEBI:57692"/>
    </cofactor>
</comment>
<protein>
    <submittedName>
        <fullName evidence="12">Uncharacterized protein</fullName>
    </submittedName>
</protein>
<comment type="subcellular location">
    <subcellularLocation>
        <location evidence="2">Peroxisome</location>
    </subcellularLocation>
</comment>
<comment type="similarity">
    <text evidence="3">Belongs to the acyl-CoA oxidase family.</text>
</comment>
<keyword evidence="4" id="KW-0285">Flavoprotein</keyword>
<keyword evidence="7" id="KW-0560">Oxidoreductase</keyword>
<evidence type="ECO:0000256" key="8">
    <source>
        <dbReference type="ARBA" id="ARBA00023098"/>
    </source>
</evidence>
<reference evidence="12 13" key="1">
    <citation type="submission" date="2018-08" db="EMBL/GenBank/DDBJ databases">
        <title>Aphanomyces genome sequencing and annotation.</title>
        <authorList>
            <person name="Minardi D."/>
            <person name="Oidtmann B."/>
            <person name="Van Der Giezen M."/>
            <person name="Studholme D.J."/>
        </authorList>
    </citation>
    <scope>NUCLEOTIDE SEQUENCE [LARGE SCALE GENOMIC DNA]</scope>
    <source>
        <strain evidence="12 13">Da</strain>
    </source>
</reference>
<dbReference type="InterPro" id="IPR036250">
    <property type="entry name" value="AcylCo_DH-like_C"/>
</dbReference>
<dbReference type="FunFam" id="1.20.140.10:FF:000013">
    <property type="entry name" value="Acyl-coenzyme A oxidase"/>
    <property type="match status" value="1"/>
</dbReference>
<evidence type="ECO:0000256" key="2">
    <source>
        <dbReference type="ARBA" id="ARBA00004275"/>
    </source>
</evidence>
<dbReference type="GO" id="GO:0055088">
    <property type="term" value="P:lipid homeostasis"/>
    <property type="evidence" value="ECO:0007669"/>
    <property type="project" value="TreeGrafter"/>
</dbReference>
<dbReference type="SUPFAM" id="SSF47203">
    <property type="entry name" value="Acyl-CoA dehydrogenase C-terminal domain-like"/>
    <property type="match status" value="1"/>
</dbReference>
<evidence type="ECO:0000256" key="1">
    <source>
        <dbReference type="ARBA" id="ARBA00001974"/>
    </source>
</evidence>
<evidence type="ECO:0000313" key="13">
    <source>
        <dbReference type="Proteomes" id="UP000285430"/>
    </source>
</evidence>
<dbReference type="InterPro" id="IPR055060">
    <property type="entry name" value="ACOX_C_alpha1"/>
</dbReference>
<sequence length="294" mass="32567">MLMRFAKVAPDGSFSKPPMDKLNQVIDYENQQLTLFPLIGLAYASYFAHRGLDGLYQQVASQVQQGEMGLGTKDVLVQQHGAFLLKCLHNRRAPPTTSTPGLNLLEFLHVDAHSKCAASHPSDVRRPDVLLRAFQVRALELLVRADAHSQSLHHLTQASVAHAELVVLSCFYAGVGDIKDGNLKLAMLQLWQLYGLWRLQANLGEFRLADHLSSTQGTWVQDQLLALLPLVRRNAVALVDGFGLSDFELNSTIGRYDGDIYRALVARAAAEPLNQTDVVPGYHQWLQPLLSAKL</sequence>
<name>A0A3R7B794_APHAT</name>
<dbReference type="PANTHER" id="PTHR10909">
    <property type="entry name" value="ELECTRON TRANSPORT OXIDOREDUCTASE"/>
    <property type="match status" value="1"/>
</dbReference>
<dbReference type="PANTHER" id="PTHR10909:SF250">
    <property type="entry name" value="PEROXISOMAL ACYL-COENZYME A OXIDASE 1"/>
    <property type="match status" value="1"/>
</dbReference>
<evidence type="ECO:0000256" key="4">
    <source>
        <dbReference type="ARBA" id="ARBA00022630"/>
    </source>
</evidence>
<keyword evidence="5" id="KW-0274">FAD</keyword>
<organism evidence="12 13">
    <name type="scientific">Aphanomyces astaci</name>
    <name type="common">Crayfish plague agent</name>
    <dbReference type="NCBI Taxonomy" id="112090"/>
    <lineage>
        <taxon>Eukaryota</taxon>
        <taxon>Sar</taxon>
        <taxon>Stramenopiles</taxon>
        <taxon>Oomycota</taxon>
        <taxon>Saprolegniomycetes</taxon>
        <taxon>Saprolegniales</taxon>
        <taxon>Verrucalvaceae</taxon>
        <taxon>Aphanomyces</taxon>
    </lineage>
</organism>
<keyword evidence="6" id="KW-0276">Fatty acid metabolism</keyword>
<evidence type="ECO:0000256" key="6">
    <source>
        <dbReference type="ARBA" id="ARBA00022832"/>
    </source>
</evidence>
<evidence type="ECO:0000313" key="12">
    <source>
        <dbReference type="EMBL" id="RHZ30224.1"/>
    </source>
</evidence>
<gene>
    <name evidence="12" type="ORF">DYB37_012723</name>
</gene>
<evidence type="ECO:0000256" key="9">
    <source>
        <dbReference type="ARBA" id="ARBA00023140"/>
    </source>
</evidence>
<proteinExistence type="inferred from homology"/>
<keyword evidence="8" id="KW-0443">Lipid metabolism</keyword>
<dbReference type="GO" id="GO:0005777">
    <property type="term" value="C:peroxisome"/>
    <property type="evidence" value="ECO:0007669"/>
    <property type="project" value="UniProtKB-SubCell"/>
</dbReference>
<evidence type="ECO:0000256" key="3">
    <source>
        <dbReference type="ARBA" id="ARBA00006288"/>
    </source>
</evidence>
<feature type="domain" description="Acyl-CoA oxidase C-terminal" evidence="10">
    <location>
        <begin position="127"/>
        <end position="290"/>
    </location>
</feature>
<dbReference type="GO" id="GO:0005504">
    <property type="term" value="F:fatty acid binding"/>
    <property type="evidence" value="ECO:0007669"/>
    <property type="project" value="TreeGrafter"/>
</dbReference>
<keyword evidence="9" id="KW-0576">Peroxisome</keyword>
<evidence type="ECO:0000256" key="5">
    <source>
        <dbReference type="ARBA" id="ARBA00022827"/>
    </source>
</evidence>
<accession>A0A3R7B794</accession>
<evidence type="ECO:0000259" key="11">
    <source>
        <dbReference type="Pfam" id="PF22924"/>
    </source>
</evidence>
<dbReference type="GO" id="GO:0033540">
    <property type="term" value="P:fatty acid beta-oxidation using acyl-CoA oxidase"/>
    <property type="evidence" value="ECO:0007669"/>
    <property type="project" value="TreeGrafter"/>
</dbReference>
<evidence type="ECO:0000259" key="10">
    <source>
        <dbReference type="Pfam" id="PF01756"/>
    </source>
</evidence>
<dbReference type="Pfam" id="PF22924">
    <property type="entry name" value="ACOX_C_alpha1"/>
    <property type="match status" value="1"/>
</dbReference>
<dbReference type="Proteomes" id="UP000285430">
    <property type="component" value="Unassembled WGS sequence"/>
</dbReference>
<dbReference type="EMBL" id="QUTH01001529">
    <property type="protein sequence ID" value="RHZ30224.1"/>
    <property type="molecule type" value="Genomic_DNA"/>
</dbReference>